<accession>A0A1S8LZ01</accession>
<sequence length="240" mass="25556">MEQNLSDAKISGSGTIGGGKYDNVKISGSAKIDGNIECNSYRCSGSSTANGNINTKEFKISGSTKVYGDISTEDFIISGSSHVLGNLSAKRTNISGSTHIDGSVNTDSIEISGSSSIDQDCEAEHFHARGSFKIGGLLNAGDVDIEMYGRCSAKDIGGENIKVKLGSGHFIHELMNLFFSQSKLMVSIIEGDNIYLEHTSAKIVRGNNITIGPDCDIETIEYRNELNGGNNCKATLKKID</sequence>
<reference evidence="2 3" key="1">
    <citation type="submission" date="2022-04" db="EMBL/GenBank/DDBJ databases">
        <title>Genome sequence of C. roseum typestrain.</title>
        <authorList>
            <person name="Poehlein A."/>
            <person name="Schoch T."/>
            <person name="Duerre P."/>
            <person name="Daniel R."/>
        </authorList>
    </citation>
    <scope>NUCLEOTIDE SEQUENCE [LARGE SCALE GENOMIC DNA]</scope>
    <source>
        <strain evidence="2 3">DSM 7320</strain>
        <plasmid evidence="2 3">p330</plasmid>
    </source>
</reference>
<dbReference type="PANTHER" id="PTHR35024:SF4">
    <property type="entry name" value="POLYMER-FORMING CYTOSKELETAL PROTEIN"/>
    <property type="match status" value="1"/>
</dbReference>
<dbReference type="Proteomes" id="UP000190951">
    <property type="component" value="Plasmid p330"/>
</dbReference>
<name>A0A1S8LZ01_9CLOT</name>
<dbReference type="InterPro" id="IPR007607">
    <property type="entry name" value="BacA/B"/>
</dbReference>
<proteinExistence type="inferred from homology"/>
<protein>
    <submittedName>
        <fullName evidence="2">Uncharacterized protein</fullName>
    </submittedName>
</protein>
<keyword evidence="2" id="KW-0614">Plasmid</keyword>
<geneLocation type="plasmid" evidence="2 3">
    <name>p330</name>
</geneLocation>
<evidence type="ECO:0000313" key="2">
    <source>
        <dbReference type="EMBL" id="URZ13793.1"/>
    </source>
</evidence>
<dbReference type="Pfam" id="PF04519">
    <property type="entry name" value="Bactofilin"/>
    <property type="match status" value="1"/>
</dbReference>
<dbReference type="PANTHER" id="PTHR35024">
    <property type="entry name" value="HYPOTHETICAL CYTOSOLIC PROTEIN"/>
    <property type="match status" value="1"/>
</dbReference>
<evidence type="ECO:0000256" key="1">
    <source>
        <dbReference type="ARBA" id="ARBA00044755"/>
    </source>
</evidence>
<evidence type="ECO:0000313" key="3">
    <source>
        <dbReference type="Proteomes" id="UP000190951"/>
    </source>
</evidence>
<dbReference type="AlphaFoldDB" id="A0A1S8LZ01"/>
<dbReference type="KEGG" id="crw:CROST_045710"/>
<dbReference type="RefSeq" id="WP_077834763.1">
    <property type="nucleotide sequence ID" value="NZ_CP096984.1"/>
</dbReference>
<comment type="similarity">
    <text evidence="1">Belongs to the bactofilin family.</text>
</comment>
<gene>
    <name evidence="2" type="ORF">CROST_045710</name>
</gene>
<dbReference type="STRING" id="84029.CROST_11790"/>
<dbReference type="EMBL" id="CP096984">
    <property type="protein sequence ID" value="URZ13793.1"/>
    <property type="molecule type" value="Genomic_DNA"/>
</dbReference>
<organism evidence="2 3">
    <name type="scientific">Clostridium felsineum</name>
    <dbReference type="NCBI Taxonomy" id="36839"/>
    <lineage>
        <taxon>Bacteria</taxon>
        <taxon>Bacillati</taxon>
        <taxon>Bacillota</taxon>
        <taxon>Clostridia</taxon>
        <taxon>Eubacteriales</taxon>
        <taxon>Clostridiaceae</taxon>
        <taxon>Clostridium</taxon>
    </lineage>
</organism>
<keyword evidence="3" id="KW-1185">Reference proteome</keyword>